<dbReference type="Proteomes" id="UP001209540">
    <property type="component" value="Unassembled WGS sequence"/>
</dbReference>
<dbReference type="PROSITE" id="PS50181">
    <property type="entry name" value="FBOX"/>
    <property type="match status" value="1"/>
</dbReference>
<reference evidence="2" key="2">
    <citation type="submission" date="2023-02" db="EMBL/GenBank/DDBJ databases">
        <authorList>
            <consortium name="DOE Joint Genome Institute"/>
            <person name="Mondo S.J."/>
            <person name="Chang Y."/>
            <person name="Wang Y."/>
            <person name="Ahrendt S."/>
            <person name="Andreopoulos W."/>
            <person name="Barry K."/>
            <person name="Beard J."/>
            <person name="Benny G.L."/>
            <person name="Blankenship S."/>
            <person name="Bonito G."/>
            <person name="Cuomo C."/>
            <person name="Desiro A."/>
            <person name="Gervers K.A."/>
            <person name="Hundley H."/>
            <person name="Kuo A."/>
            <person name="LaButti K."/>
            <person name="Lang B.F."/>
            <person name="Lipzen A."/>
            <person name="O'Donnell K."/>
            <person name="Pangilinan J."/>
            <person name="Reynolds N."/>
            <person name="Sandor L."/>
            <person name="Smith M.W."/>
            <person name="Tsang A."/>
            <person name="Grigoriev I.V."/>
            <person name="Stajich J.E."/>
            <person name="Spatafora J.W."/>
        </authorList>
    </citation>
    <scope>NUCLEOTIDE SEQUENCE</scope>
    <source>
        <strain evidence="2">RSA 2281</strain>
    </source>
</reference>
<proteinExistence type="predicted"/>
<reference evidence="2" key="1">
    <citation type="journal article" date="2022" name="IScience">
        <title>Evolution of zygomycete secretomes and the origins of terrestrial fungal ecologies.</title>
        <authorList>
            <person name="Chang Y."/>
            <person name="Wang Y."/>
            <person name="Mondo S."/>
            <person name="Ahrendt S."/>
            <person name="Andreopoulos W."/>
            <person name="Barry K."/>
            <person name="Beard J."/>
            <person name="Benny G.L."/>
            <person name="Blankenship S."/>
            <person name="Bonito G."/>
            <person name="Cuomo C."/>
            <person name="Desiro A."/>
            <person name="Gervers K.A."/>
            <person name="Hundley H."/>
            <person name="Kuo A."/>
            <person name="LaButti K."/>
            <person name="Lang B.F."/>
            <person name="Lipzen A."/>
            <person name="O'Donnell K."/>
            <person name="Pangilinan J."/>
            <person name="Reynolds N."/>
            <person name="Sandor L."/>
            <person name="Smith M.E."/>
            <person name="Tsang A."/>
            <person name="Grigoriev I.V."/>
            <person name="Stajich J.E."/>
            <person name="Spatafora J.W."/>
        </authorList>
    </citation>
    <scope>NUCLEOTIDE SEQUENCE</scope>
    <source>
        <strain evidence="2">RSA 2281</strain>
    </source>
</reference>
<sequence length="606" mass="69090">MLGGDEKSYFDIISNVPYDILDHIIDYLNIKDRVTLLDTSQSWRDRVSDCRTCWSCIIIKGLDKLDIHDISLLHHVAHHIVELKLFVLPTEMFDAMYQSIGKGYYQQLQKLSITYRGEGYGSDLLNPILKVAPTLKHLTIDARYSDSGQVFVPFKTVLSKCEKLEQFAYHHSTTASSLSTTISTTEELILTPENTGHWDENIKTHRHYTLMGLTLTFMDTYGQQFITEDELDELISLFPNLDQLSLIGLSTSKSILNVIHRHCKYLTCLECNEELVSDFPYQKNKMTLPSSSTTFTMTEMNQGLRDIAIQLDELQSLEILLRRHATSIESLYINFETCMSPMPLSTFTISLDSKNGDDDGNSKSILFTRLQHLSVTTMEYNIQGKLDDLLTCILHKSPHLTYLHLSRCVQFQEKIVHTITQELLHLQTIRIMASILPTDDATVYGNIASLLEGLAIRSNSNHSLERIFLAPSVLYDPKHPHFGHIMQGLGSIQSLKVIELSYMDDSNQFSTIDPEIVQEQGTLLNEALCQKWSLLPHLETLKFNGMGCVNDQSIHHISKIKNLTYLHFISIKNVSRNAIVRELDLSRVAVQFNYEFLGPKYSKPGF</sequence>
<dbReference type="InterPro" id="IPR036047">
    <property type="entry name" value="F-box-like_dom_sf"/>
</dbReference>
<dbReference type="SMART" id="SM00256">
    <property type="entry name" value="FBOX"/>
    <property type="match status" value="1"/>
</dbReference>
<dbReference type="InterPro" id="IPR001810">
    <property type="entry name" value="F-box_dom"/>
</dbReference>
<dbReference type="SUPFAM" id="SSF52047">
    <property type="entry name" value="RNI-like"/>
    <property type="match status" value="1"/>
</dbReference>
<dbReference type="Pfam" id="PF00646">
    <property type="entry name" value="F-box"/>
    <property type="match status" value="1"/>
</dbReference>
<accession>A0AAD5K0Y4</accession>
<evidence type="ECO:0000259" key="1">
    <source>
        <dbReference type="PROSITE" id="PS50181"/>
    </source>
</evidence>
<dbReference type="AlphaFoldDB" id="A0AAD5K0Y4"/>
<evidence type="ECO:0000313" key="2">
    <source>
        <dbReference type="EMBL" id="KAI9250915.1"/>
    </source>
</evidence>
<gene>
    <name evidence="2" type="ORF">BDA99DRAFT_608221</name>
</gene>
<dbReference type="EMBL" id="JAIXMP010000031">
    <property type="protein sequence ID" value="KAI9250915.1"/>
    <property type="molecule type" value="Genomic_DNA"/>
</dbReference>
<organism evidence="2 3">
    <name type="scientific">Phascolomyces articulosus</name>
    <dbReference type="NCBI Taxonomy" id="60185"/>
    <lineage>
        <taxon>Eukaryota</taxon>
        <taxon>Fungi</taxon>
        <taxon>Fungi incertae sedis</taxon>
        <taxon>Mucoromycota</taxon>
        <taxon>Mucoromycotina</taxon>
        <taxon>Mucoromycetes</taxon>
        <taxon>Mucorales</taxon>
        <taxon>Lichtheimiaceae</taxon>
        <taxon>Phascolomyces</taxon>
    </lineage>
</organism>
<feature type="domain" description="F-box" evidence="1">
    <location>
        <begin position="10"/>
        <end position="57"/>
    </location>
</feature>
<protein>
    <recommendedName>
        <fullName evidence="1">F-box domain-containing protein</fullName>
    </recommendedName>
</protein>
<name>A0AAD5K0Y4_9FUNG</name>
<dbReference type="SUPFAM" id="SSF81383">
    <property type="entry name" value="F-box domain"/>
    <property type="match status" value="1"/>
</dbReference>
<dbReference type="InterPro" id="IPR032675">
    <property type="entry name" value="LRR_dom_sf"/>
</dbReference>
<comment type="caution">
    <text evidence="2">The sequence shown here is derived from an EMBL/GenBank/DDBJ whole genome shotgun (WGS) entry which is preliminary data.</text>
</comment>
<dbReference type="PANTHER" id="PTHR38926">
    <property type="entry name" value="F-BOX DOMAIN CONTAINING PROTEIN, EXPRESSED"/>
    <property type="match status" value="1"/>
</dbReference>
<keyword evidence="3" id="KW-1185">Reference proteome</keyword>
<evidence type="ECO:0000313" key="3">
    <source>
        <dbReference type="Proteomes" id="UP001209540"/>
    </source>
</evidence>
<dbReference type="PANTHER" id="PTHR38926:SF72">
    <property type="entry name" value="IM:7136021-RELATED"/>
    <property type="match status" value="1"/>
</dbReference>
<dbReference type="Gene3D" id="3.80.10.10">
    <property type="entry name" value="Ribonuclease Inhibitor"/>
    <property type="match status" value="1"/>
</dbReference>